<sequence>MAVNANNTDIIDMTDSLSRELEVEASNFACKIYADEFRGKVTEPYKGSLIHDLLMTRKTISEKELGFPEWGDVPQLLGIVWAMATAAGAIKCKYTKFESDVLKGTANMYECAGAFNVVAGELAERTFFRLPKRLGNLQKSDEAETA</sequence>
<reference evidence="1 2" key="1">
    <citation type="journal article" date="2015" name="Genome Announc.">
        <title>Expanding the biotechnology potential of lactobacilli through comparative genomics of 213 strains and associated genera.</title>
        <authorList>
            <person name="Sun Z."/>
            <person name="Harris H.M."/>
            <person name="McCann A."/>
            <person name="Guo C."/>
            <person name="Argimon S."/>
            <person name="Zhang W."/>
            <person name="Yang X."/>
            <person name="Jeffery I.B."/>
            <person name="Cooney J.C."/>
            <person name="Kagawa T.F."/>
            <person name="Liu W."/>
            <person name="Song Y."/>
            <person name="Salvetti E."/>
            <person name="Wrobel A."/>
            <person name="Rasinkangas P."/>
            <person name="Parkhill J."/>
            <person name="Rea M.C."/>
            <person name="O'Sullivan O."/>
            <person name="Ritari J."/>
            <person name="Douillard F.P."/>
            <person name="Paul Ross R."/>
            <person name="Yang R."/>
            <person name="Briner A.E."/>
            <person name="Felis G.E."/>
            <person name="de Vos W.M."/>
            <person name="Barrangou R."/>
            <person name="Klaenhammer T.R."/>
            <person name="Caufield P.W."/>
            <person name="Cui Y."/>
            <person name="Zhang H."/>
            <person name="O'Toole P.W."/>
        </authorList>
    </citation>
    <scope>NUCLEOTIDE SEQUENCE [LARGE SCALE GENOMIC DNA]</scope>
    <source>
        <strain evidence="1 2">DSM 7090</strain>
    </source>
</reference>
<evidence type="ECO:0000313" key="1">
    <source>
        <dbReference type="EMBL" id="KRO02165.1"/>
    </source>
</evidence>
<evidence type="ECO:0008006" key="3">
    <source>
        <dbReference type="Google" id="ProtNLM"/>
    </source>
</evidence>
<evidence type="ECO:0000313" key="2">
    <source>
        <dbReference type="Proteomes" id="UP000051927"/>
    </source>
</evidence>
<gene>
    <name evidence="1" type="ORF">IV60_GL000586</name>
</gene>
<protein>
    <recommendedName>
        <fullName evidence="3">Phage protein</fullName>
    </recommendedName>
</protein>
<comment type="caution">
    <text evidence="1">The sequence shown here is derived from an EMBL/GenBank/DDBJ whole genome shotgun (WGS) entry which is preliminary data.</text>
</comment>
<dbReference type="GeneID" id="84904391"/>
<name>A0ABR5PZV5_9ACTN</name>
<dbReference type="RefSeq" id="WP_003149372.1">
    <property type="nucleotide sequence ID" value="NZ_JQCP01000002.1"/>
</dbReference>
<accession>A0ABR5PZV5</accession>
<dbReference type="EMBL" id="JQCP01000002">
    <property type="protein sequence ID" value="KRO02165.1"/>
    <property type="molecule type" value="Genomic_DNA"/>
</dbReference>
<keyword evidence="2" id="KW-1185">Reference proteome</keyword>
<dbReference type="Proteomes" id="UP000051927">
    <property type="component" value="Unassembled WGS sequence"/>
</dbReference>
<proteinExistence type="predicted"/>
<organism evidence="1 2">
    <name type="scientific">Lancefieldella rimae</name>
    <dbReference type="NCBI Taxonomy" id="1383"/>
    <lineage>
        <taxon>Bacteria</taxon>
        <taxon>Bacillati</taxon>
        <taxon>Actinomycetota</taxon>
        <taxon>Coriobacteriia</taxon>
        <taxon>Coriobacteriales</taxon>
        <taxon>Atopobiaceae</taxon>
        <taxon>Lancefieldella</taxon>
    </lineage>
</organism>